<accession>A0A841GR99</accession>
<evidence type="ECO:0000259" key="17">
    <source>
        <dbReference type="PROSITE" id="PS51987"/>
    </source>
</evidence>
<evidence type="ECO:0000313" key="19">
    <source>
        <dbReference type="Proteomes" id="UP000555828"/>
    </source>
</evidence>
<evidence type="ECO:0000256" key="1">
    <source>
        <dbReference type="ARBA" id="ARBA00001946"/>
    </source>
</evidence>
<comment type="cofactor">
    <cofactor evidence="1">
        <name>Mg(2+)</name>
        <dbReference type="ChEBI" id="CHEBI:18420"/>
    </cofactor>
</comment>
<feature type="domain" description="GS catalytic" evidence="17">
    <location>
        <begin position="105"/>
        <end position="439"/>
    </location>
</feature>
<dbReference type="AlphaFoldDB" id="A0A841GR99"/>
<feature type="domain" description="GS beta-grasp" evidence="16">
    <location>
        <begin position="13"/>
        <end position="98"/>
    </location>
</feature>
<dbReference type="PROSITE" id="PS51987">
    <property type="entry name" value="GS_CATALYTIC"/>
    <property type="match status" value="1"/>
</dbReference>
<evidence type="ECO:0000256" key="11">
    <source>
        <dbReference type="ARBA" id="ARBA00022842"/>
    </source>
</evidence>
<evidence type="ECO:0000256" key="9">
    <source>
        <dbReference type="ARBA" id="ARBA00022741"/>
    </source>
</evidence>
<evidence type="ECO:0000256" key="2">
    <source>
        <dbReference type="ARBA" id="ARBA00004496"/>
    </source>
</evidence>
<dbReference type="InterPro" id="IPR027302">
    <property type="entry name" value="Gln_synth_N_conserv_site"/>
</dbReference>
<dbReference type="EMBL" id="JACHEX010000001">
    <property type="protein sequence ID" value="MBB6062199.1"/>
    <property type="molecule type" value="Genomic_DNA"/>
</dbReference>
<name>A0A841GR99_9BACT</name>
<dbReference type="RefSeq" id="WP_184618903.1">
    <property type="nucleotide sequence ID" value="NZ_JACHEX010000001.1"/>
</dbReference>
<evidence type="ECO:0000256" key="14">
    <source>
        <dbReference type="RuleBase" id="RU000384"/>
    </source>
</evidence>
<dbReference type="FunFam" id="3.10.20.70:FF:000005">
    <property type="entry name" value="Glutamine synthetase"/>
    <property type="match status" value="1"/>
</dbReference>
<evidence type="ECO:0000313" key="18">
    <source>
        <dbReference type="EMBL" id="MBB6062199.1"/>
    </source>
</evidence>
<dbReference type="EC" id="6.3.1.2" evidence="4 15"/>
<evidence type="ECO:0000256" key="6">
    <source>
        <dbReference type="ARBA" id="ARBA00022490"/>
    </source>
</evidence>
<evidence type="ECO:0000259" key="16">
    <source>
        <dbReference type="PROSITE" id="PS51986"/>
    </source>
</evidence>
<dbReference type="SUPFAM" id="SSF54368">
    <property type="entry name" value="Glutamine synthetase, N-terminal domain"/>
    <property type="match status" value="1"/>
</dbReference>
<keyword evidence="11" id="KW-0460">Magnesium</keyword>
<dbReference type="PANTHER" id="PTHR43407:SF1">
    <property type="entry name" value="LENGSIN"/>
    <property type="match status" value="1"/>
</dbReference>
<dbReference type="Proteomes" id="UP000555828">
    <property type="component" value="Unassembled WGS sequence"/>
</dbReference>
<comment type="catalytic activity">
    <reaction evidence="12 15">
        <text>L-glutamate + NH4(+) + ATP = L-glutamine + ADP + phosphate + H(+)</text>
        <dbReference type="Rhea" id="RHEA:16169"/>
        <dbReference type="ChEBI" id="CHEBI:15378"/>
        <dbReference type="ChEBI" id="CHEBI:28938"/>
        <dbReference type="ChEBI" id="CHEBI:29985"/>
        <dbReference type="ChEBI" id="CHEBI:30616"/>
        <dbReference type="ChEBI" id="CHEBI:43474"/>
        <dbReference type="ChEBI" id="CHEBI:58359"/>
        <dbReference type="ChEBI" id="CHEBI:456216"/>
        <dbReference type="EC" id="6.3.1.2"/>
    </reaction>
</comment>
<proteinExistence type="inferred from homology"/>
<dbReference type="GO" id="GO:0016020">
    <property type="term" value="C:membrane"/>
    <property type="evidence" value="ECO:0007669"/>
    <property type="project" value="TreeGrafter"/>
</dbReference>
<dbReference type="InterPro" id="IPR008147">
    <property type="entry name" value="Gln_synt_N"/>
</dbReference>
<evidence type="ECO:0000256" key="3">
    <source>
        <dbReference type="ARBA" id="ARBA00009897"/>
    </source>
</evidence>
<protein>
    <recommendedName>
        <fullName evidence="5 15">Glutamine synthetase</fullName>
        <ecNumber evidence="4 15">6.3.1.2</ecNumber>
    </recommendedName>
</protein>
<dbReference type="InterPro" id="IPR036651">
    <property type="entry name" value="Gln_synt_N_sf"/>
</dbReference>
<dbReference type="FunFam" id="3.30.590.10:FF:000003">
    <property type="entry name" value="Glutamine synthetase 2"/>
    <property type="match status" value="1"/>
</dbReference>
<evidence type="ECO:0000256" key="5">
    <source>
        <dbReference type="ARBA" id="ARBA00021364"/>
    </source>
</evidence>
<keyword evidence="10 15" id="KW-0067">ATP-binding</keyword>
<dbReference type="SMART" id="SM01230">
    <property type="entry name" value="Gln-synt_C"/>
    <property type="match status" value="1"/>
</dbReference>
<dbReference type="GO" id="GO:0004356">
    <property type="term" value="F:glutamine synthetase activity"/>
    <property type="evidence" value="ECO:0007669"/>
    <property type="project" value="UniProtKB-EC"/>
</dbReference>
<dbReference type="GO" id="GO:0005737">
    <property type="term" value="C:cytoplasm"/>
    <property type="evidence" value="ECO:0007669"/>
    <property type="project" value="UniProtKB-SubCell"/>
</dbReference>
<evidence type="ECO:0000256" key="12">
    <source>
        <dbReference type="ARBA" id="ARBA00049436"/>
    </source>
</evidence>
<keyword evidence="6" id="KW-0963">Cytoplasm</keyword>
<evidence type="ECO:0000256" key="7">
    <source>
        <dbReference type="ARBA" id="ARBA00022598"/>
    </source>
</evidence>
<comment type="caution">
    <text evidence="18">The sequence shown here is derived from an EMBL/GenBank/DDBJ whole genome shotgun (WGS) entry which is preliminary data.</text>
</comment>
<dbReference type="SUPFAM" id="SSF55931">
    <property type="entry name" value="Glutamine synthetase/guanido kinase"/>
    <property type="match status" value="1"/>
</dbReference>
<dbReference type="Pfam" id="PF03951">
    <property type="entry name" value="Gln-synt_N"/>
    <property type="match status" value="1"/>
</dbReference>
<comment type="similarity">
    <text evidence="3 13 14">Belongs to the glutamine synthetase family.</text>
</comment>
<dbReference type="GO" id="GO:0046872">
    <property type="term" value="F:metal ion binding"/>
    <property type="evidence" value="ECO:0007669"/>
    <property type="project" value="UniProtKB-KW"/>
</dbReference>
<comment type="subcellular location">
    <subcellularLocation>
        <location evidence="2">Cytoplasm</location>
    </subcellularLocation>
</comment>
<dbReference type="GO" id="GO:0005524">
    <property type="term" value="F:ATP binding"/>
    <property type="evidence" value="ECO:0007669"/>
    <property type="project" value="UniProtKB-KW"/>
</dbReference>
<dbReference type="InterPro" id="IPR008146">
    <property type="entry name" value="Gln_synth_cat_dom"/>
</dbReference>
<dbReference type="InterPro" id="IPR014746">
    <property type="entry name" value="Gln_synth/guanido_kin_cat_dom"/>
</dbReference>
<organism evidence="18 19">
    <name type="scientific">Thermosipho japonicus</name>
    <dbReference type="NCBI Taxonomy" id="90323"/>
    <lineage>
        <taxon>Bacteria</taxon>
        <taxon>Thermotogati</taxon>
        <taxon>Thermotogota</taxon>
        <taxon>Thermotogae</taxon>
        <taxon>Thermotogales</taxon>
        <taxon>Fervidobacteriaceae</taxon>
        <taxon>Thermosipho</taxon>
    </lineage>
</organism>
<keyword evidence="7 15" id="KW-0436">Ligase</keyword>
<dbReference type="InterPro" id="IPR027303">
    <property type="entry name" value="Gln_synth_gly_rich_site"/>
</dbReference>
<keyword evidence="19" id="KW-1185">Reference proteome</keyword>
<keyword evidence="8" id="KW-0479">Metal-binding</keyword>
<dbReference type="Pfam" id="PF00120">
    <property type="entry name" value="Gln-synt_C"/>
    <property type="match status" value="1"/>
</dbReference>
<dbReference type="PROSITE" id="PS00181">
    <property type="entry name" value="GLNA_ATP"/>
    <property type="match status" value="1"/>
</dbReference>
<gene>
    <name evidence="18" type="ORF">HNP65_000621</name>
</gene>
<reference evidence="18 19" key="1">
    <citation type="submission" date="2020-08" db="EMBL/GenBank/DDBJ databases">
        <title>Genomic Encyclopedia of Type Strains, Phase IV (KMG-IV): sequencing the most valuable type-strain genomes for metagenomic binning, comparative biology and taxonomic classification.</title>
        <authorList>
            <person name="Goeker M."/>
        </authorList>
    </citation>
    <scope>NUCLEOTIDE SEQUENCE [LARGE SCALE GENOMIC DNA]</scope>
    <source>
        <strain evidence="18 19">DSM 13481</strain>
    </source>
</reference>
<evidence type="ECO:0000256" key="15">
    <source>
        <dbReference type="RuleBase" id="RU004356"/>
    </source>
</evidence>
<dbReference type="GO" id="GO:0006542">
    <property type="term" value="P:glutamine biosynthetic process"/>
    <property type="evidence" value="ECO:0007669"/>
    <property type="project" value="InterPro"/>
</dbReference>
<dbReference type="PROSITE" id="PS51986">
    <property type="entry name" value="GS_BETA_GRASP"/>
    <property type="match status" value="1"/>
</dbReference>
<dbReference type="Gene3D" id="3.30.590.10">
    <property type="entry name" value="Glutamine synthetase/guanido kinase, catalytic domain"/>
    <property type="match status" value="1"/>
</dbReference>
<keyword evidence="9 15" id="KW-0547">Nucleotide-binding</keyword>
<evidence type="ECO:0000256" key="10">
    <source>
        <dbReference type="ARBA" id="ARBA00022840"/>
    </source>
</evidence>
<evidence type="ECO:0000256" key="4">
    <source>
        <dbReference type="ARBA" id="ARBA00012937"/>
    </source>
</evidence>
<evidence type="ECO:0000256" key="8">
    <source>
        <dbReference type="ARBA" id="ARBA00022723"/>
    </source>
</evidence>
<dbReference type="Gene3D" id="3.10.20.70">
    <property type="entry name" value="Glutamine synthetase, N-terminal domain"/>
    <property type="match status" value="1"/>
</dbReference>
<evidence type="ECO:0000256" key="13">
    <source>
        <dbReference type="PROSITE-ProRule" id="PRU01330"/>
    </source>
</evidence>
<sequence length="439" mass="50057">MGIDEIFRIIEDEKIRFVRLQFSDINGALKNVEIPSADLKRAFEKGIMFDGSSIEGFVRINESDMYLKPDPDTFAILPWTLEGQRSARIICDVYKQDGTPFEGDPRFRLRKVMQEAKDMGFVPHAGPEVEFFLLPRKNNKPSFEFLDEGGYFDLLPVDIAEHLRSEVAVMLEEMGIDVEATHHEVAPSQHEVDFRYSNALSAADAVQTVKLVIKTLAIKNNLYATFMPKPFFGVNGSGMHVHVSLLSTDLQKNMFFDEKSGDISEYMRYFIGGILKYSKSITAVTNPTINSYKRLVPGYEAPVNIAWSLANRSALVRVPAARGMGTRIEYRSPDPSCNPYLALAVIIKAGLQGIKDKIEPPLPVEKDIYHMKEEEKDNFGIDHLPSNLKEALDEMEKCELIKEALGEHIFNKFLEMKRLEWKDFSIAVTEWERQRYEII</sequence>
<dbReference type="PANTHER" id="PTHR43407">
    <property type="entry name" value="GLUTAMINE SYNTHETASE"/>
    <property type="match status" value="1"/>
</dbReference>
<dbReference type="PROSITE" id="PS00180">
    <property type="entry name" value="GLNA_1"/>
    <property type="match status" value="1"/>
</dbReference>